<keyword evidence="2" id="KW-0472">Membrane</keyword>
<protein>
    <submittedName>
        <fullName evidence="3">Uncharacterized protein</fullName>
    </submittedName>
</protein>
<reference evidence="3" key="1">
    <citation type="submission" date="2021-01" db="UniProtKB">
        <authorList>
            <consortium name="EnsemblMetazoa"/>
        </authorList>
    </citation>
    <scope>IDENTIFICATION</scope>
</reference>
<accession>A0A7M7ITR6</accession>
<evidence type="ECO:0000256" key="2">
    <source>
        <dbReference type="SAM" id="Phobius"/>
    </source>
</evidence>
<keyword evidence="4" id="KW-1185">Reference proteome</keyword>
<dbReference type="RefSeq" id="XP_016842540.1">
    <property type="nucleotide sequence ID" value="XM_016987051.3"/>
</dbReference>
<dbReference type="EnsemblMetazoa" id="XM_008203888">
    <property type="protein sequence ID" value="XP_008202110"/>
    <property type="gene ID" value="LOC100679941"/>
</dbReference>
<feature type="transmembrane region" description="Helical" evidence="2">
    <location>
        <begin position="166"/>
        <end position="190"/>
    </location>
</feature>
<keyword evidence="2" id="KW-0812">Transmembrane</keyword>
<feature type="compositionally biased region" description="Low complexity" evidence="1">
    <location>
        <begin position="95"/>
        <end position="109"/>
    </location>
</feature>
<dbReference type="EnsemblMetazoa" id="XM_016987052">
    <property type="protein sequence ID" value="XP_016842541"/>
    <property type="gene ID" value="LOC100679941"/>
</dbReference>
<dbReference type="RefSeq" id="XP_008202114.1">
    <property type="nucleotide sequence ID" value="XM_008203892.4"/>
</dbReference>
<dbReference type="EnsemblMetazoa" id="XM_016987051">
    <property type="protein sequence ID" value="XP_016842540"/>
    <property type="gene ID" value="LOC100679941"/>
</dbReference>
<keyword evidence="2" id="KW-1133">Transmembrane helix</keyword>
<dbReference type="OrthoDB" id="7683804at2759"/>
<name>A0A7M7ITR6_NASVI</name>
<dbReference type="RefSeq" id="XP_032453528.1">
    <property type="nucleotide sequence ID" value="XM_032597637.1"/>
</dbReference>
<dbReference type="EnsemblMetazoa" id="XM_003425356">
    <property type="protein sequence ID" value="XP_003425404"/>
    <property type="gene ID" value="LOC100679941"/>
</dbReference>
<organism evidence="3 4">
    <name type="scientific">Nasonia vitripennis</name>
    <name type="common">Parasitic wasp</name>
    <dbReference type="NCBI Taxonomy" id="7425"/>
    <lineage>
        <taxon>Eukaryota</taxon>
        <taxon>Metazoa</taxon>
        <taxon>Ecdysozoa</taxon>
        <taxon>Arthropoda</taxon>
        <taxon>Hexapoda</taxon>
        <taxon>Insecta</taxon>
        <taxon>Pterygota</taxon>
        <taxon>Neoptera</taxon>
        <taxon>Endopterygota</taxon>
        <taxon>Hymenoptera</taxon>
        <taxon>Apocrita</taxon>
        <taxon>Proctotrupomorpha</taxon>
        <taxon>Chalcidoidea</taxon>
        <taxon>Pteromalidae</taxon>
        <taxon>Pteromalinae</taxon>
        <taxon>Nasonia</taxon>
    </lineage>
</organism>
<evidence type="ECO:0000256" key="1">
    <source>
        <dbReference type="SAM" id="MobiDB-lite"/>
    </source>
</evidence>
<evidence type="ECO:0000313" key="4">
    <source>
        <dbReference type="Proteomes" id="UP000002358"/>
    </source>
</evidence>
<dbReference type="EnsemblMetazoa" id="XM_008203890">
    <property type="protein sequence ID" value="XP_008202112"/>
    <property type="gene ID" value="LOC100679941"/>
</dbReference>
<feature type="transmembrane region" description="Helical" evidence="2">
    <location>
        <begin position="142"/>
        <end position="160"/>
    </location>
</feature>
<dbReference type="Proteomes" id="UP000002358">
    <property type="component" value="Chromosome 2"/>
</dbReference>
<dbReference type="RefSeq" id="XP_016842541.1">
    <property type="nucleotide sequence ID" value="XM_016987052.3"/>
</dbReference>
<proteinExistence type="predicted"/>
<dbReference type="EnsemblMetazoa" id="XM_008203892">
    <property type="protein sequence ID" value="XP_008202114"/>
    <property type="gene ID" value="LOC100679941"/>
</dbReference>
<dbReference type="RefSeq" id="XP_003425404.1">
    <property type="nucleotide sequence ID" value="XM_003425356.5"/>
</dbReference>
<dbReference type="RefSeq" id="XP_008202110.1">
    <property type="nucleotide sequence ID" value="XM_008203888.4"/>
</dbReference>
<dbReference type="KEGG" id="nvi:100679941"/>
<dbReference type="RefSeq" id="XP_008202112.1">
    <property type="nucleotide sequence ID" value="XM_008203890.4"/>
</dbReference>
<dbReference type="EnsemblMetazoa" id="XM_032597637">
    <property type="protein sequence ID" value="XP_032453528"/>
    <property type="gene ID" value="LOC100679941"/>
</dbReference>
<feature type="compositionally biased region" description="Low complexity" evidence="1">
    <location>
        <begin position="54"/>
        <end position="84"/>
    </location>
</feature>
<feature type="region of interest" description="Disordered" evidence="1">
    <location>
        <begin position="51"/>
        <end position="113"/>
    </location>
</feature>
<dbReference type="GeneID" id="100679941"/>
<sequence>MHFWIDKPTARFSGRRYPALSFPKAHFAPHRRCGNLDVTRLQMVTPVHRFQTINTGGNSAGPSNPSSTRPPRSSSQNNDNRSNSAHPGLHLGQENISNINTSNTGNNQQVLPPSASAANRGLLNFSDFNDAEMAGYRLRCSVWIIFVLATGFVAAAKFYFDHQQGAGLEVLVFCGLLVTLLMSGCFYSIICRRAQNNHRQEIQAEPIAAVTVANTIPNESIRQVSMPIRQNPPPPYHVAILIPPPTSPDEAPPPAYDKIIQ</sequence>
<evidence type="ECO:0000313" key="3">
    <source>
        <dbReference type="EnsemblMetazoa" id="XP_016842540"/>
    </source>
</evidence>
<dbReference type="InParanoid" id="A0A7M7ITR6"/>
<dbReference type="AlphaFoldDB" id="A0A7M7ITR6"/>